<dbReference type="GO" id="GO:0045944">
    <property type="term" value="P:positive regulation of transcription by RNA polymerase II"/>
    <property type="evidence" value="ECO:0007669"/>
    <property type="project" value="EnsemblFungi"/>
</dbReference>
<dbReference type="GO" id="GO:0006606">
    <property type="term" value="P:protein import into nucleus"/>
    <property type="evidence" value="ECO:0007669"/>
    <property type="project" value="EnsemblFungi"/>
</dbReference>
<dbReference type="AlphaFoldDB" id="A0A0C7MVA7"/>
<reference evidence="8 9" key="1">
    <citation type="submission" date="2014-12" db="EMBL/GenBank/DDBJ databases">
        <authorList>
            <person name="Neuveglise Cecile"/>
        </authorList>
    </citation>
    <scope>NUCLEOTIDE SEQUENCE [LARGE SCALE GENOMIC DNA]</scope>
    <source>
        <strain evidence="8 9">CBS 12615</strain>
    </source>
</reference>
<keyword evidence="4 7" id="KW-0811">Translocation</keyword>
<dbReference type="EMBL" id="LN736362">
    <property type="protein sequence ID" value="CEP61473.1"/>
    <property type="molecule type" value="Genomic_DNA"/>
</dbReference>
<comment type="similarity">
    <text evidence="7">Belongs to the nucleoporin Nup84/Nup107 family.</text>
</comment>
<dbReference type="InterPro" id="IPR007252">
    <property type="entry name" value="Nup84/Nup107"/>
</dbReference>
<evidence type="ECO:0000256" key="7">
    <source>
        <dbReference type="RuleBase" id="RU365072"/>
    </source>
</evidence>
<dbReference type="GO" id="GO:0030466">
    <property type="term" value="P:silent mating-type cassette heterochromatin formation"/>
    <property type="evidence" value="ECO:0007669"/>
    <property type="project" value="EnsemblFungi"/>
</dbReference>
<dbReference type="Pfam" id="PF04121">
    <property type="entry name" value="Nup84_Nup100"/>
    <property type="match status" value="1"/>
</dbReference>
<dbReference type="RefSeq" id="XP_022627707.1">
    <property type="nucleotide sequence ID" value="XM_022773211.1"/>
</dbReference>
<dbReference type="GO" id="GO:0000781">
    <property type="term" value="C:chromosome, telomeric region"/>
    <property type="evidence" value="ECO:0007669"/>
    <property type="project" value="GOC"/>
</dbReference>
<keyword evidence="2" id="KW-0509">mRNA transport</keyword>
<dbReference type="GeneID" id="34684897"/>
<dbReference type="GO" id="GO:0031965">
    <property type="term" value="C:nuclear membrane"/>
    <property type="evidence" value="ECO:0007669"/>
    <property type="project" value="UniProtKB-SubCell"/>
</dbReference>
<evidence type="ECO:0000256" key="1">
    <source>
        <dbReference type="ARBA" id="ARBA00022448"/>
    </source>
</evidence>
<comment type="function">
    <text evidence="7">Functions as a component of the nuclear pore complex (NPC).</text>
</comment>
<accession>A0A0C7MVA7</accession>
<dbReference type="STRING" id="1245769.A0A0C7MVA7"/>
<dbReference type="OrthoDB" id="3098at2759"/>
<evidence type="ECO:0000313" key="8">
    <source>
        <dbReference type="EMBL" id="CEP61473.1"/>
    </source>
</evidence>
<dbReference type="PANTHER" id="PTHR13003:SF2">
    <property type="entry name" value="NUCLEAR PORE COMPLEX PROTEIN NUP107"/>
    <property type="match status" value="1"/>
</dbReference>
<dbReference type="PANTHER" id="PTHR13003">
    <property type="entry name" value="NUP107-RELATED"/>
    <property type="match status" value="1"/>
</dbReference>
<name>A0A0C7MVA7_9SACH</name>
<evidence type="ECO:0000256" key="2">
    <source>
        <dbReference type="ARBA" id="ARBA00022816"/>
    </source>
</evidence>
<gene>
    <name evidence="8" type="ORF">LALA0_S03e03642g</name>
</gene>
<dbReference type="Gene3D" id="1.10.3450.20">
    <property type="match status" value="1"/>
</dbReference>
<protein>
    <recommendedName>
        <fullName evidence="7">Nuclear pore complex protein</fullName>
    </recommendedName>
</protein>
<dbReference type="HOGENOM" id="CLU_023045_0_0_1"/>
<comment type="subunit">
    <text evidence="7">Part of the nuclear pore complex (NPC).</text>
</comment>
<dbReference type="Gene3D" id="1.20.190.50">
    <property type="match status" value="1"/>
</dbReference>
<dbReference type="GO" id="GO:0034398">
    <property type="term" value="P:telomere tethering at nuclear periphery"/>
    <property type="evidence" value="ECO:0007669"/>
    <property type="project" value="EnsemblFungi"/>
</dbReference>
<evidence type="ECO:0000256" key="4">
    <source>
        <dbReference type="ARBA" id="ARBA00023010"/>
    </source>
</evidence>
<keyword evidence="7" id="KW-0472">Membrane</keyword>
<keyword evidence="1 7" id="KW-0813">Transport</keyword>
<evidence type="ECO:0000313" key="9">
    <source>
        <dbReference type="Proteomes" id="UP000054304"/>
    </source>
</evidence>
<dbReference type="GO" id="GO:0031509">
    <property type="term" value="P:subtelomeric heterochromatin formation"/>
    <property type="evidence" value="ECO:0007669"/>
    <property type="project" value="EnsemblFungi"/>
</dbReference>
<dbReference type="GO" id="GO:0042802">
    <property type="term" value="F:identical protein binding"/>
    <property type="evidence" value="ECO:0007669"/>
    <property type="project" value="EnsemblFungi"/>
</dbReference>
<dbReference type="GO" id="GO:0051664">
    <property type="term" value="P:nuclear pore localization"/>
    <property type="evidence" value="ECO:0007669"/>
    <property type="project" value="EnsemblFungi"/>
</dbReference>
<keyword evidence="5 7" id="KW-0906">Nuclear pore complex</keyword>
<dbReference type="GO" id="GO:0017056">
    <property type="term" value="F:structural constituent of nuclear pore"/>
    <property type="evidence" value="ECO:0007669"/>
    <property type="project" value="UniProtKB-UniRule"/>
</dbReference>
<keyword evidence="6 7" id="KW-0539">Nucleus</keyword>
<organism evidence="8 9">
    <name type="scientific">Lachancea lanzarotensis</name>
    <dbReference type="NCBI Taxonomy" id="1245769"/>
    <lineage>
        <taxon>Eukaryota</taxon>
        <taxon>Fungi</taxon>
        <taxon>Dikarya</taxon>
        <taxon>Ascomycota</taxon>
        <taxon>Saccharomycotina</taxon>
        <taxon>Saccharomycetes</taxon>
        <taxon>Saccharomycetales</taxon>
        <taxon>Saccharomycetaceae</taxon>
        <taxon>Lachancea</taxon>
    </lineage>
</organism>
<dbReference type="Proteomes" id="UP000054304">
    <property type="component" value="Unassembled WGS sequence"/>
</dbReference>
<dbReference type="GO" id="GO:0006302">
    <property type="term" value="P:double-strand break repair"/>
    <property type="evidence" value="ECO:0007669"/>
    <property type="project" value="EnsemblFungi"/>
</dbReference>
<dbReference type="GO" id="GO:0000973">
    <property type="term" value="P:post-transcriptional tethering of RNA polymerase II gene DNA at nuclear periphery"/>
    <property type="evidence" value="ECO:0007669"/>
    <property type="project" value="EnsemblFungi"/>
</dbReference>
<evidence type="ECO:0000256" key="3">
    <source>
        <dbReference type="ARBA" id="ARBA00022927"/>
    </source>
</evidence>
<evidence type="ECO:0000256" key="6">
    <source>
        <dbReference type="ARBA" id="ARBA00023242"/>
    </source>
</evidence>
<comment type="subcellular location">
    <subcellularLocation>
        <location evidence="7">Nucleus</location>
        <location evidence="7">Nuclear pore complex</location>
    </subcellularLocation>
    <subcellularLocation>
        <location evidence="7">Nucleus membrane</location>
    </subcellularLocation>
</comment>
<sequence length="712" mass="81528">MEVDEGRDFTELVELANVLQDFRTGELNDPGSRDIFEVVKEFRAVAGGKALNFVPDDVEKRSGAFVNWDLEAKLWHLIEVLVNYRTADVDLENENPAAKMYHKRFLEDNRSLYEVWLIIVWIQANARFPDKPDNLGTTKWSHSFLAGDLKSCDSDFPLRDTSCVLDSRDKQADHSFFKYAYELIVAGKMDEARKECEYSDNLTLALILCGVDNHPESDADSPKTTDLYRQRTLWRRAVYSLSTNEDLDVYERAIYSYLCGEIGQTTENIKMEWDTELLLHLNHSWQTALEDHLINENLVDTEEMILPMDGQYLSLQSTLDIVSKRHPHDSEHPLRVLMGAVMLDKVPAVVKSSVTMLVDAIKGFDLANDMAEEPYLLRVVTHLAIVMDVVYPGSIEEQDKSRLITAYVTILSFYELNDIIPIYISFLKESEALDAYSFFLSNLTEASARKKQLELCRLLHLPVANILRRTTQRVFDDTENAYAPGARVDVHSPIDATDKKLISAAEWLIEGHISVDALSSLVVLSRRFLLNGRINSLRYLYGRQDLDNLIKDYEIDTIKEADNERTIVNEIENYRALIQVFNRFEQWQKISNEKKSDTNLPNLLTSFRDISSFVHKVIKTFLVDLSEASTSQDQEVIYEIRALYTPHLVIELHRAFISASEALKVASFITEALALANIVANETDRIYLLFQSCGRLEEYLQLIARTATMIKA</sequence>
<keyword evidence="3" id="KW-0653">Protein transport</keyword>
<keyword evidence="9" id="KW-1185">Reference proteome</keyword>
<dbReference type="GO" id="GO:0031990">
    <property type="term" value="P:mRNA export from nucleus in response to heat stress"/>
    <property type="evidence" value="ECO:0007669"/>
    <property type="project" value="EnsemblFungi"/>
</dbReference>
<proteinExistence type="inferred from homology"/>
<dbReference type="GO" id="GO:0031080">
    <property type="term" value="C:nuclear pore outer ring"/>
    <property type="evidence" value="ECO:0007669"/>
    <property type="project" value="EnsemblFungi"/>
</dbReference>
<evidence type="ECO:0000256" key="5">
    <source>
        <dbReference type="ARBA" id="ARBA00023132"/>
    </source>
</evidence>